<dbReference type="GO" id="GO:0003697">
    <property type="term" value="F:single-stranded DNA binding"/>
    <property type="evidence" value="ECO:0007669"/>
    <property type="project" value="TreeGrafter"/>
</dbReference>
<dbReference type="Gene3D" id="3.30.420.10">
    <property type="entry name" value="Ribonuclease H-like superfamily/Ribonuclease H"/>
    <property type="match status" value="2"/>
</dbReference>
<dbReference type="InterPro" id="IPR052709">
    <property type="entry name" value="Transposase-MT_Hybrid"/>
</dbReference>
<dbReference type="GO" id="GO:0003690">
    <property type="term" value="F:double-stranded DNA binding"/>
    <property type="evidence" value="ECO:0007669"/>
    <property type="project" value="TreeGrafter"/>
</dbReference>
<accession>A0A9J6BL74</accession>
<evidence type="ECO:0000313" key="2">
    <source>
        <dbReference type="Proteomes" id="UP001107558"/>
    </source>
</evidence>
<evidence type="ECO:0008006" key="3">
    <source>
        <dbReference type="Google" id="ProtNLM"/>
    </source>
</evidence>
<gene>
    <name evidence="1" type="ORF">PVAND_000408</name>
</gene>
<dbReference type="GO" id="GO:0005634">
    <property type="term" value="C:nucleus"/>
    <property type="evidence" value="ECO:0007669"/>
    <property type="project" value="TreeGrafter"/>
</dbReference>
<dbReference type="Gene3D" id="1.10.10.10">
    <property type="entry name" value="Winged helix-like DNA-binding domain superfamily/Winged helix DNA-binding domain"/>
    <property type="match status" value="1"/>
</dbReference>
<dbReference type="GO" id="GO:0031297">
    <property type="term" value="P:replication fork processing"/>
    <property type="evidence" value="ECO:0007669"/>
    <property type="project" value="TreeGrafter"/>
</dbReference>
<dbReference type="GO" id="GO:0015074">
    <property type="term" value="P:DNA integration"/>
    <property type="evidence" value="ECO:0007669"/>
    <property type="project" value="TreeGrafter"/>
</dbReference>
<dbReference type="GO" id="GO:0000014">
    <property type="term" value="F:single-stranded DNA endodeoxyribonuclease activity"/>
    <property type="evidence" value="ECO:0007669"/>
    <property type="project" value="TreeGrafter"/>
</dbReference>
<name>A0A9J6BL74_POLVA</name>
<dbReference type="GO" id="GO:0035861">
    <property type="term" value="C:site of double-strand break"/>
    <property type="evidence" value="ECO:0007669"/>
    <property type="project" value="TreeGrafter"/>
</dbReference>
<dbReference type="GO" id="GO:0000793">
    <property type="term" value="C:condensed chromosome"/>
    <property type="evidence" value="ECO:0007669"/>
    <property type="project" value="TreeGrafter"/>
</dbReference>
<dbReference type="AlphaFoldDB" id="A0A9J6BL74"/>
<evidence type="ECO:0000313" key="1">
    <source>
        <dbReference type="EMBL" id="KAG5670126.1"/>
    </source>
</evidence>
<dbReference type="OrthoDB" id="7790694at2759"/>
<reference evidence="1" key="1">
    <citation type="submission" date="2021-03" db="EMBL/GenBank/DDBJ databases">
        <title>Chromosome level genome of the anhydrobiotic midge Polypedilum vanderplanki.</title>
        <authorList>
            <person name="Yoshida Y."/>
            <person name="Kikawada T."/>
            <person name="Gusev O."/>
        </authorList>
    </citation>
    <scope>NUCLEOTIDE SEQUENCE</scope>
    <source>
        <strain evidence="1">NIAS01</strain>
        <tissue evidence="1">Whole body or cell culture</tissue>
    </source>
</reference>
<keyword evidence="2" id="KW-1185">Reference proteome</keyword>
<dbReference type="InterPro" id="IPR036397">
    <property type="entry name" value="RNaseH_sf"/>
</dbReference>
<dbReference type="Pfam" id="PF01359">
    <property type="entry name" value="Transposase_1"/>
    <property type="match status" value="1"/>
</dbReference>
<dbReference type="PANTHER" id="PTHR46060:SF2">
    <property type="entry name" value="HISTONE-LYSINE N-METHYLTRANSFERASE SETMAR"/>
    <property type="match status" value="1"/>
</dbReference>
<comment type="caution">
    <text evidence="1">The sequence shown here is derived from an EMBL/GenBank/DDBJ whole genome shotgun (WGS) entry which is preliminary data.</text>
</comment>
<proteinExistence type="predicted"/>
<dbReference type="InterPro" id="IPR036388">
    <property type="entry name" value="WH-like_DNA-bd_sf"/>
</dbReference>
<dbReference type="Proteomes" id="UP001107558">
    <property type="component" value="Chromosome 3"/>
</dbReference>
<dbReference type="GO" id="GO:0000729">
    <property type="term" value="P:DNA double-strand break processing"/>
    <property type="evidence" value="ECO:0007669"/>
    <property type="project" value="TreeGrafter"/>
</dbReference>
<dbReference type="PANTHER" id="PTHR46060">
    <property type="entry name" value="MARINER MOS1 TRANSPOSASE-LIKE PROTEIN"/>
    <property type="match status" value="1"/>
</dbReference>
<protein>
    <recommendedName>
        <fullName evidence="3">Transposase</fullName>
    </recommendedName>
</protein>
<dbReference type="GO" id="GO:0006303">
    <property type="term" value="P:double-strand break repair via nonhomologous end joining"/>
    <property type="evidence" value="ECO:0007669"/>
    <property type="project" value="TreeGrafter"/>
</dbReference>
<dbReference type="GO" id="GO:0044547">
    <property type="term" value="F:DNA topoisomerase binding"/>
    <property type="evidence" value="ECO:0007669"/>
    <property type="project" value="TreeGrafter"/>
</dbReference>
<sequence>MSSVLKIFFLGSGAKNTFDDSYLELIVKSNPTMTLTEYADLFGVTKSCISKRLKALDYTSKISYWRKKSGRSVGATPGNISKAALHPKKIMLCLWWDIHGVIYYELLPPNETINAQKYQAQLKSLKEALALKRPALLNRNKVHFHHDNARPHTARDTVALLKSLQNALNGKNFQNKAELETFLNEFFDNKPNGYYKTGIYKLPELWKNVSENGGAYL</sequence>
<dbReference type="GO" id="GO:0046975">
    <property type="term" value="F:histone H3K36 methyltransferase activity"/>
    <property type="evidence" value="ECO:0007669"/>
    <property type="project" value="TreeGrafter"/>
</dbReference>
<dbReference type="GO" id="GO:0042800">
    <property type="term" value="F:histone H3K4 methyltransferase activity"/>
    <property type="evidence" value="ECO:0007669"/>
    <property type="project" value="TreeGrafter"/>
</dbReference>
<organism evidence="1 2">
    <name type="scientific">Polypedilum vanderplanki</name>
    <name type="common">Sleeping chironomid midge</name>
    <dbReference type="NCBI Taxonomy" id="319348"/>
    <lineage>
        <taxon>Eukaryota</taxon>
        <taxon>Metazoa</taxon>
        <taxon>Ecdysozoa</taxon>
        <taxon>Arthropoda</taxon>
        <taxon>Hexapoda</taxon>
        <taxon>Insecta</taxon>
        <taxon>Pterygota</taxon>
        <taxon>Neoptera</taxon>
        <taxon>Endopterygota</taxon>
        <taxon>Diptera</taxon>
        <taxon>Nematocera</taxon>
        <taxon>Chironomoidea</taxon>
        <taxon>Chironomidae</taxon>
        <taxon>Chironominae</taxon>
        <taxon>Polypedilum</taxon>
        <taxon>Polypedilum</taxon>
    </lineage>
</organism>
<dbReference type="GO" id="GO:0044774">
    <property type="term" value="P:mitotic DNA integrity checkpoint signaling"/>
    <property type="evidence" value="ECO:0007669"/>
    <property type="project" value="TreeGrafter"/>
</dbReference>
<dbReference type="EMBL" id="JADBJN010000003">
    <property type="protein sequence ID" value="KAG5670126.1"/>
    <property type="molecule type" value="Genomic_DNA"/>
</dbReference>
<dbReference type="InterPro" id="IPR001888">
    <property type="entry name" value="Transposase_1"/>
</dbReference>